<comment type="caution">
    <text evidence="3">The sequence shown here is derived from an EMBL/GenBank/DDBJ whole genome shotgun (WGS) entry which is preliminary data.</text>
</comment>
<dbReference type="Proteomes" id="UP000249081">
    <property type="component" value="Unassembled WGS sequence"/>
</dbReference>
<sequence length="314" mass="32466">MTNNTPVKRSGPPPIVFILLLLGLLGGAYLFSFRSKDVPVAIPGVEAPQPDGTPPEAAAPGAAAPANFALQPSVAPGTTVSIDGSTSMVLINEALKAGFGQQYPGTQINTTAVGSENGIQALLLGDIDVAASSRPLTAQEQANGLVAIPVTTDRMALVVGSDNPYRRGLSTGQVAQIFQGQLTNWSALGGPDTPIRVINRPSVSGTHAAFREMVLNGGEFGTTPNITTLDRDATTPILQQLGTDGIGYATFSQVADQQTVRVLPVDGVTPESASYPLQRPLYYVYKDANSPAVQAFLGFALSPQGQQAIAAAGN</sequence>
<feature type="domain" description="PBP" evidence="2">
    <location>
        <begin position="77"/>
        <end position="303"/>
    </location>
</feature>
<keyword evidence="1" id="KW-0732">Signal</keyword>
<dbReference type="PANTHER" id="PTHR30570">
    <property type="entry name" value="PERIPLASMIC PHOSPHATE BINDING COMPONENT OF PHOSPHATE ABC TRANSPORTER"/>
    <property type="match status" value="1"/>
</dbReference>
<evidence type="ECO:0000259" key="2">
    <source>
        <dbReference type="Pfam" id="PF12849"/>
    </source>
</evidence>
<evidence type="ECO:0000256" key="1">
    <source>
        <dbReference type="ARBA" id="ARBA00022729"/>
    </source>
</evidence>
<dbReference type="AlphaFoldDB" id="A0A2W4W0V6"/>
<evidence type="ECO:0000313" key="3">
    <source>
        <dbReference type="EMBL" id="PZO37137.1"/>
    </source>
</evidence>
<organism evidence="3 4">
    <name type="scientific">Shackletoniella antarctica</name>
    <dbReference type="NCBI Taxonomy" id="268115"/>
    <lineage>
        <taxon>Bacteria</taxon>
        <taxon>Bacillati</taxon>
        <taxon>Cyanobacteriota</taxon>
        <taxon>Cyanophyceae</taxon>
        <taxon>Oculatellales</taxon>
        <taxon>Oculatellaceae</taxon>
        <taxon>Shackletoniella</taxon>
    </lineage>
</organism>
<dbReference type="CDD" id="cd13653">
    <property type="entry name" value="PBP2_phosphate_like_1"/>
    <property type="match status" value="1"/>
</dbReference>
<dbReference type="Pfam" id="PF12849">
    <property type="entry name" value="PBP_like_2"/>
    <property type="match status" value="1"/>
</dbReference>
<dbReference type="Gene3D" id="3.40.190.10">
    <property type="entry name" value="Periplasmic binding protein-like II"/>
    <property type="match status" value="2"/>
</dbReference>
<evidence type="ECO:0000313" key="4">
    <source>
        <dbReference type="Proteomes" id="UP000249081"/>
    </source>
</evidence>
<reference evidence="4" key="1">
    <citation type="submission" date="2018-04" db="EMBL/GenBank/DDBJ databases">
        <authorList>
            <person name="Cornet L."/>
        </authorList>
    </citation>
    <scope>NUCLEOTIDE SEQUENCE [LARGE SCALE GENOMIC DNA]</scope>
</reference>
<gene>
    <name evidence="3" type="ORF">DCF17_16320</name>
</gene>
<dbReference type="PANTHER" id="PTHR30570:SF1">
    <property type="entry name" value="PHOSPHATE-BINDING PROTEIN PSTS"/>
    <property type="match status" value="1"/>
</dbReference>
<proteinExistence type="predicted"/>
<protein>
    <submittedName>
        <fullName evidence="3">Porin</fullName>
    </submittedName>
</protein>
<name>A0A2W4W0V6_9CYAN</name>
<dbReference type="SUPFAM" id="SSF53850">
    <property type="entry name" value="Periplasmic binding protein-like II"/>
    <property type="match status" value="1"/>
</dbReference>
<dbReference type="InterPro" id="IPR024370">
    <property type="entry name" value="PBP_domain"/>
</dbReference>
<reference evidence="3 4" key="2">
    <citation type="submission" date="2018-06" db="EMBL/GenBank/DDBJ databases">
        <title>Metagenomic assembly of (sub)arctic Cyanobacteria and their associated microbiome from non-axenic cultures.</title>
        <authorList>
            <person name="Baurain D."/>
        </authorList>
    </citation>
    <scope>NUCLEOTIDE SEQUENCE [LARGE SCALE GENOMIC DNA]</scope>
    <source>
        <strain evidence="3">ULC041bin1</strain>
    </source>
</reference>
<accession>A0A2W4W0V6</accession>
<dbReference type="InterPro" id="IPR050811">
    <property type="entry name" value="Phosphate_ABC_transporter"/>
</dbReference>
<dbReference type="EMBL" id="QBMN01000127">
    <property type="protein sequence ID" value="PZO37137.1"/>
    <property type="molecule type" value="Genomic_DNA"/>
</dbReference>